<dbReference type="OMA" id="RQRCPND"/>
<dbReference type="RefSeq" id="XP_010247024.1">
    <property type="nucleotide sequence ID" value="XM_010248722.1"/>
</dbReference>
<evidence type="ECO:0000256" key="5">
    <source>
        <dbReference type="ARBA" id="ARBA00038515"/>
    </source>
</evidence>
<dbReference type="KEGG" id="nnu:104590174"/>
<dbReference type="PROSITE" id="PS51473">
    <property type="entry name" value="GNK2"/>
    <property type="match status" value="2"/>
</dbReference>
<dbReference type="FunCoup" id="A0A1U7ZG18">
    <property type="interactions" value="100"/>
</dbReference>
<accession>A0A1U7ZG18</accession>
<dbReference type="OrthoDB" id="696781at2759"/>
<dbReference type="eggNOG" id="ENOG502QPWH">
    <property type="taxonomic scope" value="Eukaryota"/>
</dbReference>
<dbReference type="FunFam" id="3.30.430.20:FF:000003">
    <property type="entry name" value="Cysteine-rich RLK (RECEPTOR-like protein kinase) 10"/>
    <property type="match status" value="1"/>
</dbReference>
<dbReference type="Gene3D" id="3.30.430.20">
    <property type="entry name" value="Gnk2 domain, C-X8-C-X2-C motif"/>
    <property type="match status" value="2"/>
</dbReference>
<dbReference type="FunFam" id="3.30.430.20:FF:000002">
    <property type="entry name" value="Cysteine-rich receptor-like protein kinase 10"/>
    <property type="match status" value="1"/>
</dbReference>
<evidence type="ECO:0000256" key="3">
    <source>
        <dbReference type="ARBA" id="ARBA00022729"/>
    </source>
</evidence>
<dbReference type="InterPro" id="IPR002902">
    <property type="entry name" value="GNK2"/>
</dbReference>
<name>A0A1U7ZG18_NELNU</name>
<keyword evidence="3" id="KW-0732">Signal</keyword>
<comment type="subcellular location">
    <subcellularLocation>
        <location evidence="1">Secreted</location>
    </subcellularLocation>
</comment>
<dbReference type="Proteomes" id="UP000189703">
    <property type="component" value="Unplaced"/>
</dbReference>
<gene>
    <name evidence="7" type="primary">LOC104590174</name>
</gene>
<dbReference type="GeneID" id="104590174"/>
<proteinExistence type="inferred from homology"/>
<dbReference type="Pfam" id="PF01657">
    <property type="entry name" value="Stress-antifung"/>
    <property type="match status" value="2"/>
</dbReference>
<organism evidence="6 7">
    <name type="scientific">Nelumbo nucifera</name>
    <name type="common">Sacred lotus</name>
    <dbReference type="NCBI Taxonomy" id="4432"/>
    <lineage>
        <taxon>Eukaryota</taxon>
        <taxon>Viridiplantae</taxon>
        <taxon>Streptophyta</taxon>
        <taxon>Embryophyta</taxon>
        <taxon>Tracheophyta</taxon>
        <taxon>Spermatophyta</taxon>
        <taxon>Magnoliopsida</taxon>
        <taxon>Proteales</taxon>
        <taxon>Nelumbonaceae</taxon>
        <taxon>Nelumbo</taxon>
    </lineage>
</organism>
<keyword evidence="4" id="KW-0677">Repeat</keyword>
<dbReference type="GO" id="GO:0005576">
    <property type="term" value="C:extracellular region"/>
    <property type="evidence" value="ECO:0007669"/>
    <property type="project" value="UniProtKB-SubCell"/>
</dbReference>
<dbReference type="CDD" id="cd23509">
    <property type="entry name" value="Gnk2-like"/>
    <property type="match status" value="2"/>
</dbReference>
<evidence type="ECO:0000256" key="1">
    <source>
        <dbReference type="ARBA" id="ARBA00004613"/>
    </source>
</evidence>
<dbReference type="InterPro" id="IPR038408">
    <property type="entry name" value="GNK2_sf"/>
</dbReference>
<dbReference type="InterPro" id="IPR050581">
    <property type="entry name" value="CRR_secretory_protein"/>
</dbReference>
<evidence type="ECO:0000313" key="7">
    <source>
        <dbReference type="RefSeq" id="XP_010247024.1"/>
    </source>
</evidence>
<keyword evidence="2" id="KW-0964">Secreted</keyword>
<comment type="similarity">
    <text evidence="5">Belongs to the cysteine-rich repeat secretory protein family.</text>
</comment>
<dbReference type="PANTHER" id="PTHR32411">
    <property type="entry name" value="CYSTEINE-RICH REPEAT SECRETORY PROTEIN 38-RELATED"/>
    <property type="match status" value="1"/>
</dbReference>
<sequence>MHSLRLASLTLALLLHCVASADPLFHFCSGSANYTSNGTYEKNLNQLTDYLSSKVPPTGFGFDSVGEAPDRVNGLALCRGDVSTEDCKSCVIGANSEIRQRCPNDKEAIIWYDNCLLKYSNLDFSGKIDYKYRFYMWNTQNVSDPASFNQKTEELLSRLAEQAYRGAMLFATGEQQLDEAVTLYGLVQCTRDLPSAGCKRCLDDAISELPSCCDGKRGGRVVGGSCNFRYELYPFVNT</sequence>
<protein>
    <submittedName>
        <fullName evidence="7">Cysteine-rich repeat secretory protein 38-like</fullName>
    </submittedName>
</protein>
<reference evidence="7" key="1">
    <citation type="submission" date="2025-08" db="UniProtKB">
        <authorList>
            <consortium name="RefSeq"/>
        </authorList>
    </citation>
    <scope>IDENTIFICATION</scope>
</reference>
<dbReference type="AlphaFoldDB" id="A0A1U7ZG18"/>
<evidence type="ECO:0000313" key="6">
    <source>
        <dbReference type="Proteomes" id="UP000189703"/>
    </source>
</evidence>
<dbReference type="PANTHER" id="PTHR32411:SF43">
    <property type="entry name" value="CYSTEINE-RICH REPEAT SECRETORY PROTEIN 38"/>
    <property type="match status" value="1"/>
</dbReference>
<evidence type="ECO:0000256" key="4">
    <source>
        <dbReference type="ARBA" id="ARBA00022737"/>
    </source>
</evidence>
<evidence type="ECO:0000256" key="2">
    <source>
        <dbReference type="ARBA" id="ARBA00022525"/>
    </source>
</evidence>
<keyword evidence="6" id="KW-1185">Reference proteome</keyword>